<evidence type="ECO:0000313" key="1">
    <source>
        <dbReference type="EnsemblPlants" id="MELO3C000855.2.1"/>
    </source>
</evidence>
<protein>
    <submittedName>
        <fullName evidence="1">Uncharacterized protein</fullName>
    </submittedName>
</protein>
<dbReference type="EnsemblPlants" id="MELO3C000855.2.1">
    <property type="protein sequence ID" value="MELO3C000855.2.1"/>
    <property type="gene ID" value="MELO3C000855.2"/>
</dbReference>
<accession>A0A9I9CCK5</accession>
<sequence length="39" mass="4613">MPPLCPTFMGYPAVSRLAWRKLARGTFHFLLIRYFKRIG</sequence>
<proteinExistence type="predicted"/>
<organism evidence="1">
    <name type="scientific">Cucumis melo</name>
    <name type="common">Muskmelon</name>
    <dbReference type="NCBI Taxonomy" id="3656"/>
    <lineage>
        <taxon>Eukaryota</taxon>
        <taxon>Viridiplantae</taxon>
        <taxon>Streptophyta</taxon>
        <taxon>Embryophyta</taxon>
        <taxon>Tracheophyta</taxon>
        <taxon>Spermatophyta</taxon>
        <taxon>Magnoliopsida</taxon>
        <taxon>eudicotyledons</taxon>
        <taxon>Gunneridae</taxon>
        <taxon>Pentapetalae</taxon>
        <taxon>rosids</taxon>
        <taxon>fabids</taxon>
        <taxon>Cucurbitales</taxon>
        <taxon>Cucurbitaceae</taxon>
        <taxon>Benincaseae</taxon>
        <taxon>Cucumis</taxon>
    </lineage>
</organism>
<dbReference type="AlphaFoldDB" id="A0A9I9CCK5"/>
<name>A0A9I9CCK5_CUCME</name>
<reference evidence="1" key="1">
    <citation type="submission" date="2023-03" db="UniProtKB">
        <authorList>
            <consortium name="EnsemblPlants"/>
        </authorList>
    </citation>
    <scope>IDENTIFICATION</scope>
</reference>
<dbReference type="Gramene" id="MELO3C000855.2.1">
    <property type="protein sequence ID" value="MELO3C000855.2.1"/>
    <property type="gene ID" value="MELO3C000855.2"/>
</dbReference>